<sequence length="112" mass="12585">MTINKHIKLATLIFFLCLPVVINATNLRGKIEGNNQHYTTPYPLAGAKVVLYFKKAEKWEATEKYTTGPDGMYYFKNIPAGQYSIQVNGRQNYPVSVSGKPEQDLAPIVIAY</sequence>
<dbReference type="SUPFAM" id="SSF49478">
    <property type="entry name" value="Cna protein B-type domain"/>
    <property type="match status" value="1"/>
</dbReference>
<dbReference type="InterPro" id="IPR013783">
    <property type="entry name" value="Ig-like_fold"/>
</dbReference>
<proteinExistence type="predicted"/>
<dbReference type="Pfam" id="PF17802">
    <property type="entry name" value="SpaA"/>
    <property type="match status" value="1"/>
</dbReference>
<protein>
    <recommendedName>
        <fullName evidence="1">SpaA-like prealbumin fold domain-containing protein</fullName>
    </recommendedName>
</protein>
<gene>
    <name evidence="2" type="ORF">MNBD_GAMMA11-2452</name>
</gene>
<accession>A0A3B0XNS8</accession>
<dbReference type="AlphaFoldDB" id="A0A3B0XNS8"/>
<evidence type="ECO:0000313" key="2">
    <source>
        <dbReference type="EMBL" id="VAW66380.1"/>
    </source>
</evidence>
<evidence type="ECO:0000259" key="1">
    <source>
        <dbReference type="Pfam" id="PF17802"/>
    </source>
</evidence>
<name>A0A3B0XNS8_9ZZZZ</name>
<organism evidence="2">
    <name type="scientific">hydrothermal vent metagenome</name>
    <dbReference type="NCBI Taxonomy" id="652676"/>
    <lineage>
        <taxon>unclassified sequences</taxon>
        <taxon>metagenomes</taxon>
        <taxon>ecological metagenomes</taxon>
    </lineage>
</organism>
<dbReference type="EMBL" id="UOFG01000272">
    <property type="protein sequence ID" value="VAW66380.1"/>
    <property type="molecule type" value="Genomic_DNA"/>
</dbReference>
<dbReference type="Gene3D" id="2.60.40.10">
    <property type="entry name" value="Immunoglobulins"/>
    <property type="match status" value="1"/>
</dbReference>
<feature type="domain" description="SpaA-like prealbumin fold" evidence="1">
    <location>
        <begin position="37"/>
        <end position="86"/>
    </location>
</feature>
<reference evidence="2" key="1">
    <citation type="submission" date="2018-06" db="EMBL/GenBank/DDBJ databases">
        <authorList>
            <person name="Zhirakovskaya E."/>
        </authorList>
    </citation>
    <scope>NUCLEOTIDE SEQUENCE</scope>
</reference>
<dbReference type="InterPro" id="IPR041033">
    <property type="entry name" value="SpaA_PFL_dom_1"/>
</dbReference>